<feature type="region of interest" description="Disordered" evidence="1">
    <location>
        <begin position="311"/>
        <end position="376"/>
    </location>
</feature>
<evidence type="ECO:0000256" key="1">
    <source>
        <dbReference type="SAM" id="MobiDB-lite"/>
    </source>
</evidence>
<comment type="caution">
    <text evidence="3">The sequence shown here is derived from an EMBL/GenBank/DDBJ whole genome shotgun (WGS) entry which is preliminary data.</text>
</comment>
<dbReference type="EMBL" id="JAXCGZ010005982">
    <property type="protein sequence ID" value="KAK7080336.1"/>
    <property type="molecule type" value="Genomic_DNA"/>
</dbReference>
<proteinExistence type="predicted"/>
<feature type="compositionally biased region" description="Low complexity" evidence="1">
    <location>
        <begin position="280"/>
        <end position="293"/>
    </location>
</feature>
<feature type="region of interest" description="Disordered" evidence="1">
    <location>
        <begin position="118"/>
        <end position="141"/>
    </location>
</feature>
<feature type="compositionally biased region" description="Low complexity" evidence="1">
    <location>
        <begin position="212"/>
        <end position="230"/>
    </location>
</feature>
<dbReference type="AlphaFoldDB" id="A0AAN8XCH7"/>
<dbReference type="Proteomes" id="UP001381693">
    <property type="component" value="Unassembled WGS sequence"/>
</dbReference>
<reference evidence="3 4" key="1">
    <citation type="submission" date="2023-11" db="EMBL/GenBank/DDBJ databases">
        <title>Halocaridina rubra genome assembly.</title>
        <authorList>
            <person name="Smith C."/>
        </authorList>
    </citation>
    <scope>NUCLEOTIDE SEQUENCE [LARGE SCALE GENOMIC DNA]</scope>
    <source>
        <strain evidence="3">EP-1</strain>
        <tissue evidence="3">Whole</tissue>
    </source>
</reference>
<feature type="chain" id="PRO_5043039406" evidence="2">
    <location>
        <begin position="23"/>
        <end position="436"/>
    </location>
</feature>
<keyword evidence="2" id="KW-0732">Signal</keyword>
<organism evidence="3 4">
    <name type="scientific">Halocaridina rubra</name>
    <name type="common">Hawaiian red shrimp</name>
    <dbReference type="NCBI Taxonomy" id="373956"/>
    <lineage>
        <taxon>Eukaryota</taxon>
        <taxon>Metazoa</taxon>
        <taxon>Ecdysozoa</taxon>
        <taxon>Arthropoda</taxon>
        <taxon>Crustacea</taxon>
        <taxon>Multicrustacea</taxon>
        <taxon>Malacostraca</taxon>
        <taxon>Eumalacostraca</taxon>
        <taxon>Eucarida</taxon>
        <taxon>Decapoda</taxon>
        <taxon>Pleocyemata</taxon>
        <taxon>Caridea</taxon>
        <taxon>Atyoidea</taxon>
        <taxon>Atyidae</taxon>
        <taxon>Halocaridina</taxon>
    </lineage>
</organism>
<evidence type="ECO:0000313" key="4">
    <source>
        <dbReference type="Proteomes" id="UP001381693"/>
    </source>
</evidence>
<protein>
    <submittedName>
        <fullName evidence="3">Uncharacterized protein</fullName>
    </submittedName>
</protein>
<feature type="compositionally biased region" description="Polar residues" evidence="1">
    <location>
        <begin position="363"/>
        <end position="376"/>
    </location>
</feature>
<keyword evidence="4" id="KW-1185">Reference proteome</keyword>
<sequence>MWRAVIYVLTIAVCVLLVPALANEGPAASLQEKSPVYFPILPEDFKDFGIKLDEQLNSNKRTGKKLDMPVTTPKPTTTTDKLPINPEGILSHVALETVTEPAGPSYLTDSYYYLDDHTKAPGSVEDSGERHGHGDNIFPLDRESENHGAQALQNLAPIRKPSFGNRTPTVFSLSAPKDLDIQEAPQVSQRPSNRVPTRYTTRAPLPSPLPTSPAYTPPSQTTTSSPIPETVTFTHSDKNMKLRPAFTPIPTPAPIPTRSYSTSAPPRSISRPSTRTPARPVSSRPAATTAPARVAARIPKFESARITKTLVSRRPTAASKSEYNTPTPPTIPVTPAPKTSTTSSRTYGERAPSASAPRRQYLSAVTTSPGESPVYRTSTKAYRAPSSLFHIRGATTTVTAPAQPDFVQTGKGSYYLFSNNNRLYKSNKYLNIYYTL</sequence>
<feature type="compositionally biased region" description="Low complexity" evidence="1">
    <location>
        <begin position="69"/>
        <end position="79"/>
    </location>
</feature>
<name>A0AAN8XCH7_HALRR</name>
<feature type="region of interest" description="Disordered" evidence="1">
    <location>
        <begin position="62"/>
        <end position="81"/>
    </location>
</feature>
<accession>A0AAN8XCH7</accession>
<feature type="compositionally biased region" description="Pro residues" evidence="1">
    <location>
        <begin position="326"/>
        <end position="335"/>
    </location>
</feature>
<feature type="compositionally biased region" description="Polar residues" evidence="1">
    <location>
        <begin position="185"/>
        <end position="200"/>
    </location>
</feature>
<evidence type="ECO:0000313" key="3">
    <source>
        <dbReference type="EMBL" id="KAK7080336.1"/>
    </source>
</evidence>
<evidence type="ECO:0000256" key="2">
    <source>
        <dbReference type="SAM" id="SignalP"/>
    </source>
</evidence>
<feature type="compositionally biased region" description="Polar residues" evidence="1">
    <location>
        <begin position="258"/>
        <end position="276"/>
    </location>
</feature>
<feature type="compositionally biased region" description="Basic and acidic residues" evidence="1">
    <location>
        <begin position="127"/>
        <end position="141"/>
    </location>
</feature>
<feature type="signal peptide" evidence="2">
    <location>
        <begin position="1"/>
        <end position="22"/>
    </location>
</feature>
<feature type="region of interest" description="Disordered" evidence="1">
    <location>
        <begin position="157"/>
        <end position="293"/>
    </location>
</feature>
<gene>
    <name evidence="3" type="ORF">SK128_018737</name>
</gene>